<sequence>MTMSSNVQRVPAWKRLGLKLKGQPTAAPRPADDGTPAVGQPGGGAQQQQHQRQTHSTKRKLDAPPATEPSLGVIKKPRREGQLEGSSPLSYKKPKSVSFADSPSQSLSASDKTHHKTLPTPHQLQQQKQVKKAKGPPKKQKPMQTADLTPALEYLRLWKSDRGTWKFNKNHQSTLIKNAFDPSAIPASDITLFYDYVCDLKGFVRSRLHDAAMELRNSDASLGALGFPQDTPDVKTKQVSYEQLLTDLLRKSQPTHKRKEFNEADFVATTEDDDVVISRVVKRMRAELIIDELSDGEQTDDSRTTQSSETISASDVTMAPTDNKGLQVNDGAAKRRRKLRVNMDDSSSSESESASDSETSSESSSQESDDDDDDDEADSQADEDDSSSSSSSSSSDEESEEDESSGSESDES</sequence>
<keyword evidence="4" id="KW-1185">Reference proteome</keyword>
<feature type="region of interest" description="Disordered" evidence="1">
    <location>
        <begin position="293"/>
        <end position="412"/>
    </location>
</feature>
<accession>A0A2C5XNH6</accession>
<organism evidence="3 4">
    <name type="scientific">Ophiocordyceps australis</name>
    <dbReference type="NCBI Taxonomy" id="1399860"/>
    <lineage>
        <taxon>Eukaryota</taxon>
        <taxon>Fungi</taxon>
        <taxon>Dikarya</taxon>
        <taxon>Ascomycota</taxon>
        <taxon>Pezizomycotina</taxon>
        <taxon>Sordariomycetes</taxon>
        <taxon>Hypocreomycetidae</taxon>
        <taxon>Hypocreales</taxon>
        <taxon>Ophiocordycipitaceae</taxon>
        <taxon>Ophiocordyceps</taxon>
    </lineage>
</organism>
<dbReference type="OrthoDB" id="10261563at2759"/>
<proteinExistence type="predicted"/>
<dbReference type="STRING" id="1399860.A0A2C5XNH6"/>
<gene>
    <name evidence="3" type="ORF">CDD81_61</name>
</gene>
<feature type="region of interest" description="Disordered" evidence="1">
    <location>
        <begin position="1"/>
        <end position="145"/>
    </location>
</feature>
<name>A0A2C5XNH6_9HYPO</name>
<dbReference type="AlphaFoldDB" id="A0A2C5XNH6"/>
<protein>
    <recommendedName>
        <fullName evidence="2">WKF domain-containing protein</fullName>
    </recommendedName>
</protein>
<feature type="compositionally biased region" description="Acidic residues" evidence="1">
    <location>
        <begin position="367"/>
        <end position="386"/>
    </location>
</feature>
<evidence type="ECO:0000313" key="3">
    <source>
        <dbReference type="EMBL" id="PHH67448.1"/>
    </source>
</evidence>
<dbReference type="EMBL" id="NJET01000001">
    <property type="protein sequence ID" value="PHH67448.1"/>
    <property type="molecule type" value="Genomic_DNA"/>
</dbReference>
<feature type="compositionally biased region" description="Acidic residues" evidence="1">
    <location>
        <begin position="395"/>
        <end position="412"/>
    </location>
</feature>
<comment type="caution">
    <text evidence="3">The sequence shown here is derived from an EMBL/GenBank/DDBJ whole genome shotgun (WGS) entry which is preliminary data.</text>
</comment>
<dbReference type="Pfam" id="PF10180">
    <property type="entry name" value="WKF"/>
    <property type="match status" value="1"/>
</dbReference>
<reference evidence="3 4" key="1">
    <citation type="submission" date="2017-06" db="EMBL/GenBank/DDBJ databases">
        <title>Ant-infecting Ophiocordyceps genomes reveal a high diversity of potential behavioral manipulation genes and a possible major role for enterotoxins.</title>
        <authorList>
            <person name="De Bekker C."/>
            <person name="Evans H.C."/>
            <person name="Brachmann A."/>
            <person name="Hughes D.P."/>
        </authorList>
    </citation>
    <scope>NUCLEOTIDE SEQUENCE [LARGE SCALE GENOMIC DNA]</scope>
    <source>
        <strain evidence="3 4">Map64</strain>
    </source>
</reference>
<dbReference type="PANTHER" id="PTHR22306:SF2">
    <property type="entry name" value="CHROMOSOME 7 OPEN READING FRAME 50"/>
    <property type="match status" value="1"/>
</dbReference>
<dbReference type="Proteomes" id="UP000226192">
    <property type="component" value="Unassembled WGS sequence"/>
</dbReference>
<feature type="compositionally biased region" description="Polar residues" evidence="1">
    <location>
        <begin position="99"/>
        <end position="110"/>
    </location>
</feature>
<evidence type="ECO:0000313" key="4">
    <source>
        <dbReference type="Proteomes" id="UP000226192"/>
    </source>
</evidence>
<dbReference type="PANTHER" id="PTHR22306">
    <property type="entry name" value="CHROMOSOME 7 OPEN READING FRAME 50"/>
    <property type="match status" value="1"/>
</dbReference>
<feature type="compositionally biased region" description="Polar residues" evidence="1">
    <location>
        <begin position="304"/>
        <end position="315"/>
    </location>
</feature>
<feature type="compositionally biased region" description="Low complexity" evidence="1">
    <location>
        <begin position="119"/>
        <end position="128"/>
    </location>
</feature>
<feature type="compositionally biased region" description="Low complexity" evidence="1">
    <location>
        <begin position="344"/>
        <end position="366"/>
    </location>
</feature>
<feature type="domain" description="WKF" evidence="2">
    <location>
        <begin position="153"/>
        <end position="214"/>
    </location>
</feature>
<evidence type="ECO:0000256" key="1">
    <source>
        <dbReference type="SAM" id="MobiDB-lite"/>
    </source>
</evidence>
<dbReference type="InterPro" id="IPR019327">
    <property type="entry name" value="WKF"/>
</dbReference>
<evidence type="ECO:0000259" key="2">
    <source>
        <dbReference type="Pfam" id="PF10180"/>
    </source>
</evidence>
<feature type="compositionally biased region" description="Basic residues" evidence="1">
    <location>
        <begin position="129"/>
        <end position="141"/>
    </location>
</feature>